<organism evidence="2 3">
    <name type="scientific">Pleurodeles waltl</name>
    <name type="common">Iberian ribbed newt</name>
    <dbReference type="NCBI Taxonomy" id="8319"/>
    <lineage>
        <taxon>Eukaryota</taxon>
        <taxon>Metazoa</taxon>
        <taxon>Chordata</taxon>
        <taxon>Craniata</taxon>
        <taxon>Vertebrata</taxon>
        <taxon>Euteleostomi</taxon>
        <taxon>Amphibia</taxon>
        <taxon>Batrachia</taxon>
        <taxon>Caudata</taxon>
        <taxon>Salamandroidea</taxon>
        <taxon>Salamandridae</taxon>
        <taxon>Pleurodelinae</taxon>
        <taxon>Pleurodeles</taxon>
    </lineage>
</organism>
<evidence type="ECO:0000313" key="3">
    <source>
        <dbReference type="Proteomes" id="UP001066276"/>
    </source>
</evidence>
<dbReference type="EMBL" id="JANPWB010000015">
    <property type="protein sequence ID" value="KAJ1091433.1"/>
    <property type="molecule type" value="Genomic_DNA"/>
</dbReference>
<sequence>MTCVCTHVAACAHKKVHVRKHMLDVAQNLACTRQPTVVTARQPNGCRCTAVENALSVKALPALEMHFQHHSASKKKASGQPKFRRNTAAHSKTANRRIPGKQGPAISH</sequence>
<evidence type="ECO:0000256" key="1">
    <source>
        <dbReference type="SAM" id="MobiDB-lite"/>
    </source>
</evidence>
<dbReference type="Proteomes" id="UP001066276">
    <property type="component" value="Chromosome 11"/>
</dbReference>
<protein>
    <submittedName>
        <fullName evidence="2">Uncharacterized protein</fullName>
    </submittedName>
</protein>
<comment type="caution">
    <text evidence="2">The sequence shown here is derived from an EMBL/GenBank/DDBJ whole genome shotgun (WGS) entry which is preliminary data.</text>
</comment>
<feature type="compositionally biased region" description="Basic residues" evidence="1">
    <location>
        <begin position="68"/>
        <end position="99"/>
    </location>
</feature>
<feature type="region of interest" description="Disordered" evidence="1">
    <location>
        <begin position="67"/>
        <end position="108"/>
    </location>
</feature>
<evidence type="ECO:0000313" key="2">
    <source>
        <dbReference type="EMBL" id="KAJ1091433.1"/>
    </source>
</evidence>
<name>A0AAV7LKA7_PLEWA</name>
<reference evidence="2" key="1">
    <citation type="journal article" date="2022" name="bioRxiv">
        <title>Sequencing and chromosome-scale assembly of the giantPleurodeles waltlgenome.</title>
        <authorList>
            <person name="Brown T."/>
            <person name="Elewa A."/>
            <person name="Iarovenko S."/>
            <person name="Subramanian E."/>
            <person name="Araus A.J."/>
            <person name="Petzold A."/>
            <person name="Susuki M."/>
            <person name="Suzuki K.-i.T."/>
            <person name="Hayashi T."/>
            <person name="Toyoda A."/>
            <person name="Oliveira C."/>
            <person name="Osipova E."/>
            <person name="Leigh N.D."/>
            <person name="Simon A."/>
            <person name="Yun M.H."/>
        </authorList>
    </citation>
    <scope>NUCLEOTIDE SEQUENCE</scope>
    <source>
        <strain evidence="2">20211129_DDA</strain>
        <tissue evidence="2">Liver</tissue>
    </source>
</reference>
<keyword evidence="3" id="KW-1185">Reference proteome</keyword>
<accession>A0AAV7LKA7</accession>
<proteinExistence type="predicted"/>
<gene>
    <name evidence="2" type="ORF">NDU88_004559</name>
</gene>
<dbReference type="AlphaFoldDB" id="A0AAV7LKA7"/>